<protein>
    <recommendedName>
        <fullName evidence="10">Sensory/regulatory protein RpfC</fullName>
        <ecNumber evidence="2">2.7.13.3</ecNumber>
    </recommendedName>
</protein>
<dbReference type="InterPro" id="IPR003661">
    <property type="entry name" value="HisK_dim/P_dom"/>
</dbReference>
<dbReference type="InterPro" id="IPR004358">
    <property type="entry name" value="Sig_transdc_His_kin-like_C"/>
</dbReference>
<evidence type="ECO:0000256" key="8">
    <source>
        <dbReference type="ARBA" id="ARBA00023012"/>
    </source>
</evidence>
<dbReference type="CDD" id="cd16922">
    <property type="entry name" value="HATPase_EvgS-ArcB-TorS-like"/>
    <property type="match status" value="1"/>
</dbReference>
<dbReference type="Pfam" id="PF00512">
    <property type="entry name" value="HisKA"/>
    <property type="match status" value="1"/>
</dbReference>
<dbReference type="InterPro" id="IPR011006">
    <property type="entry name" value="CheY-like_superfamily"/>
</dbReference>
<dbReference type="FunFam" id="1.10.287.130:FF:000002">
    <property type="entry name" value="Two-component osmosensing histidine kinase"/>
    <property type="match status" value="1"/>
</dbReference>
<reference evidence="14" key="2">
    <citation type="submission" date="2024-06" db="EMBL/GenBank/DDBJ databases">
        <authorList>
            <person name="Plum-Jensen L.E."/>
            <person name="Schramm A."/>
            <person name="Marshall I.P.G."/>
        </authorList>
    </citation>
    <scope>NUCLEOTIDE SEQUENCE</scope>
    <source>
        <strain evidence="14">Rat1</strain>
    </source>
</reference>
<name>A0AAU8LY77_9BACT</name>
<dbReference type="Pfam" id="PF00072">
    <property type="entry name" value="Response_reg"/>
    <property type="match status" value="2"/>
</dbReference>
<evidence type="ECO:0000259" key="12">
    <source>
        <dbReference type="PROSITE" id="PS50109"/>
    </source>
</evidence>
<proteinExistence type="predicted"/>
<dbReference type="EMBL" id="CP159373">
    <property type="protein sequence ID" value="XCN74229.1"/>
    <property type="molecule type" value="Genomic_DNA"/>
</dbReference>
<dbReference type="InterPro" id="IPR036890">
    <property type="entry name" value="HATPase_C_sf"/>
</dbReference>
<dbReference type="SMART" id="SM00387">
    <property type="entry name" value="HATPase_c"/>
    <property type="match status" value="1"/>
</dbReference>
<dbReference type="AlphaFoldDB" id="A0AAU8LY77"/>
<dbReference type="PANTHER" id="PTHR45339">
    <property type="entry name" value="HYBRID SIGNAL TRANSDUCTION HISTIDINE KINASE J"/>
    <property type="match status" value="1"/>
</dbReference>
<evidence type="ECO:0000256" key="11">
    <source>
        <dbReference type="PROSITE-ProRule" id="PRU00169"/>
    </source>
</evidence>
<keyword evidence="3 11" id="KW-0597">Phosphoprotein</keyword>
<evidence type="ECO:0000313" key="14">
    <source>
        <dbReference type="EMBL" id="XCN74229.1"/>
    </source>
</evidence>
<dbReference type="GO" id="GO:0005524">
    <property type="term" value="F:ATP binding"/>
    <property type="evidence" value="ECO:0007669"/>
    <property type="project" value="UniProtKB-KW"/>
</dbReference>
<dbReference type="Gene3D" id="3.40.50.2300">
    <property type="match status" value="2"/>
</dbReference>
<feature type="domain" description="Histidine kinase" evidence="12">
    <location>
        <begin position="151"/>
        <end position="372"/>
    </location>
</feature>
<dbReference type="InterPro" id="IPR036097">
    <property type="entry name" value="HisK_dim/P_sf"/>
</dbReference>
<dbReference type="SMART" id="SM00388">
    <property type="entry name" value="HisKA"/>
    <property type="match status" value="1"/>
</dbReference>
<dbReference type="CDD" id="cd19920">
    <property type="entry name" value="REC_PA4781-like"/>
    <property type="match status" value="1"/>
</dbReference>
<keyword evidence="7" id="KW-0067">ATP-binding</keyword>
<dbReference type="PRINTS" id="PR00344">
    <property type="entry name" value="BCTRLSENSOR"/>
</dbReference>
<evidence type="ECO:0000256" key="7">
    <source>
        <dbReference type="ARBA" id="ARBA00022840"/>
    </source>
</evidence>
<keyword evidence="5" id="KW-0547">Nucleotide-binding</keyword>
<accession>A0AAU8LY77</accession>
<comment type="subunit">
    <text evidence="9">At low DSF concentrations, interacts with RpfF.</text>
</comment>
<evidence type="ECO:0000256" key="2">
    <source>
        <dbReference type="ARBA" id="ARBA00012438"/>
    </source>
</evidence>
<keyword evidence="8" id="KW-0902">Two-component regulatory system</keyword>
<evidence type="ECO:0000256" key="6">
    <source>
        <dbReference type="ARBA" id="ARBA00022777"/>
    </source>
</evidence>
<feature type="domain" description="Response regulatory" evidence="13">
    <location>
        <begin position="395"/>
        <end position="536"/>
    </location>
</feature>
<keyword evidence="6" id="KW-0418">Kinase</keyword>
<evidence type="ECO:0000256" key="3">
    <source>
        <dbReference type="ARBA" id="ARBA00022553"/>
    </source>
</evidence>
<evidence type="ECO:0000256" key="4">
    <source>
        <dbReference type="ARBA" id="ARBA00022679"/>
    </source>
</evidence>
<feature type="modified residue" description="4-aspartylphosphate" evidence="11">
    <location>
        <position position="55"/>
    </location>
</feature>
<dbReference type="CDD" id="cd17546">
    <property type="entry name" value="REC_hyHK_CKI1_RcsC-like"/>
    <property type="match status" value="1"/>
</dbReference>
<dbReference type="SUPFAM" id="SSF55874">
    <property type="entry name" value="ATPase domain of HSP90 chaperone/DNA topoisomerase II/histidine kinase"/>
    <property type="match status" value="1"/>
</dbReference>
<dbReference type="PROSITE" id="PS50110">
    <property type="entry name" value="RESPONSE_REGULATORY"/>
    <property type="match status" value="2"/>
</dbReference>
<dbReference type="CDD" id="cd00082">
    <property type="entry name" value="HisKA"/>
    <property type="match status" value="1"/>
</dbReference>
<dbReference type="SUPFAM" id="SSF47384">
    <property type="entry name" value="Homodimeric domain of signal transducing histidine kinase"/>
    <property type="match status" value="1"/>
</dbReference>
<evidence type="ECO:0000256" key="9">
    <source>
        <dbReference type="ARBA" id="ARBA00064003"/>
    </source>
</evidence>
<evidence type="ECO:0000256" key="1">
    <source>
        <dbReference type="ARBA" id="ARBA00000085"/>
    </source>
</evidence>
<dbReference type="Gene3D" id="3.30.565.10">
    <property type="entry name" value="Histidine kinase-like ATPase, C-terminal domain"/>
    <property type="match status" value="1"/>
</dbReference>
<reference evidence="14" key="1">
    <citation type="journal article" date="2024" name="Syst. Appl. Microbiol.">
        <title>First single-strain enrichments of Electrothrix cable bacteria, description of E. aestuarii sp. nov. and E. rattekaaiensis sp. nov., and proposal of a cable bacteria taxonomy following the rules of the SeqCode.</title>
        <authorList>
            <person name="Plum-Jensen L.E."/>
            <person name="Schramm A."/>
            <person name="Marshall I.P.G."/>
        </authorList>
    </citation>
    <scope>NUCLEOTIDE SEQUENCE</scope>
    <source>
        <strain evidence="14">Rat1</strain>
    </source>
</reference>
<dbReference type="GO" id="GO:0000155">
    <property type="term" value="F:phosphorelay sensor kinase activity"/>
    <property type="evidence" value="ECO:0007669"/>
    <property type="project" value="InterPro"/>
</dbReference>
<keyword evidence="4" id="KW-0808">Transferase</keyword>
<dbReference type="KEGG" id="eaj:Q3M24_05630"/>
<dbReference type="SMART" id="SM00448">
    <property type="entry name" value="REC"/>
    <property type="match status" value="2"/>
</dbReference>
<evidence type="ECO:0000256" key="5">
    <source>
        <dbReference type="ARBA" id="ARBA00022741"/>
    </source>
</evidence>
<dbReference type="SUPFAM" id="SSF52172">
    <property type="entry name" value="CheY-like"/>
    <property type="match status" value="2"/>
</dbReference>
<organism evidence="14">
    <name type="scientific">Candidatus Electrothrix aestuarii</name>
    <dbReference type="NCBI Taxonomy" id="3062594"/>
    <lineage>
        <taxon>Bacteria</taxon>
        <taxon>Pseudomonadati</taxon>
        <taxon>Thermodesulfobacteriota</taxon>
        <taxon>Desulfobulbia</taxon>
        <taxon>Desulfobulbales</taxon>
        <taxon>Desulfobulbaceae</taxon>
        <taxon>Candidatus Electrothrix</taxon>
    </lineage>
</organism>
<dbReference type="InterPro" id="IPR001789">
    <property type="entry name" value="Sig_transdc_resp-reg_receiver"/>
</dbReference>
<evidence type="ECO:0000256" key="10">
    <source>
        <dbReference type="ARBA" id="ARBA00068150"/>
    </source>
</evidence>
<sequence>MSEKNTLLIIDDIVDNLMLLGEAMSPEYKIKVATSGVQGLELAVQEPKPDLILLDIMMPGIDGYEVCRRLKADTRTKHIPVIFLSALDKESDELQGLDAGAVDFITKPFKLEVVRARINTQLELLRMREQLQTARLKAEAASQSKSVFLANMSHEIRTPMSAIMGMTDLALERATDSQQQSYLETVKLSADALLALINDILDFSKIEAGQMELDEHPFLLAEAIEAAMRTVSILLKEKGLEITLEIAPDVPVAVAGDSLRFRQIILNLLSNAIKFSEKGIIRINVTAEHAGPETITLRISVADQGIGIQQDKISSIFSAFSQADSSVSRKFGGTGLGLAICRQLCELMDGTISVESEYGHGSTFSFTAMFGSTSQDNIVRPETTGSELLNIRPIRVLLVEDNAANRFLIRVVLEKFKHEVIEAVDGIEALTIILDDHFDLILTDVQMPKLDGYRFTQIIRACEEGKELAPDLADKLDSDLVSKLRQQLHGKHRLVISMTANAMSGDKEKCFTAGMDDYLTKPLNQEELALTLNRWLPKE</sequence>
<dbReference type="Gene3D" id="1.10.287.130">
    <property type="match status" value="1"/>
</dbReference>
<dbReference type="InterPro" id="IPR005467">
    <property type="entry name" value="His_kinase_dom"/>
</dbReference>
<dbReference type="FunFam" id="3.30.565.10:FF:000010">
    <property type="entry name" value="Sensor histidine kinase RcsC"/>
    <property type="match status" value="1"/>
</dbReference>
<feature type="domain" description="Response regulatory" evidence="13">
    <location>
        <begin position="6"/>
        <end position="122"/>
    </location>
</feature>
<dbReference type="PROSITE" id="PS50109">
    <property type="entry name" value="HIS_KIN"/>
    <property type="match status" value="1"/>
</dbReference>
<gene>
    <name evidence="14" type="ORF">Q3M24_05630</name>
</gene>
<dbReference type="InterPro" id="IPR003594">
    <property type="entry name" value="HATPase_dom"/>
</dbReference>
<dbReference type="EC" id="2.7.13.3" evidence="2"/>
<dbReference type="Pfam" id="PF02518">
    <property type="entry name" value="HATPase_c"/>
    <property type="match status" value="1"/>
</dbReference>
<dbReference type="PANTHER" id="PTHR45339:SF1">
    <property type="entry name" value="HYBRID SIGNAL TRANSDUCTION HISTIDINE KINASE J"/>
    <property type="match status" value="1"/>
</dbReference>
<evidence type="ECO:0000259" key="13">
    <source>
        <dbReference type="PROSITE" id="PS50110"/>
    </source>
</evidence>
<feature type="modified residue" description="4-aspartylphosphate" evidence="11">
    <location>
        <position position="444"/>
    </location>
</feature>
<comment type="catalytic activity">
    <reaction evidence="1">
        <text>ATP + protein L-histidine = ADP + protein N-phospho-L-histidine.</text>
        <dbReference type="EC" id="2.7.13.3"/>
    </reaction>
</comment>